<sequence length="262" mass="27434">MAMVNPCPRYSSFPGCPPPPPGQTVDYSIKSPIGLVDQAQQPMCKYSTPYPKPVATYQAGSAISVDFTPGGATHGGGHCQFSLSYDGGQTFVVLQTILDKCFSSGLHYDVPIPKDAPPSDKVVFAWTWVNAIGNREFYMNCADIAVEGGNPSGQITGPKMTVANYGPSTPAISEFFFGGESGAQFYKDSPIISVKLGGSQSTGKADENAKPSSSDSGGKLATVGLALRSVSPSPIDNQVLGNTGPRAANPLQRRLPSYLTSA</sequence>
<dbReference type="Proteomes" id="UP001150925">
    <property type="component" value="Unassembled WGS sequence"/>
</dbReference>
<dbReference type="PANTHER" id="PTHR36182:SF1">
    <property type="entry name" value="PROTEIN, PUTATIVE (AFU_ORTHOLOGUE AFUA_6G10930)-RELATED"/>
    <property type="match status" value="1"/>
</dbReference>
<evidence type="ECO:0000313" key="2">
    <source>
        <dbReference type="EMBL" id="KAJ1962415.1"/>
    </source>
</evidence>
<comment type="caution">
    <text evidence="2">The sequence shown here is derived from an EMBL/GenBank/DDBJ whole genome shotgun (WGS) entry which is preliminary data.</text>
</comment>
<protein>
    <recommendedName>
        <fullName evidence="4">Endoglucanase</fullName>
    </recommendedName>
</protein>
<evidence type="ECO:0000256" key="1">
    <source>
        <dbReference type="SAM" id="MobiDB-lite"/>
    </source>
</evidence>
<dbReference type="Gene3D" id="2.70.50.70">
    <property type="match status" value="1"/>
</dbReference>
<proteinExistence type="predicted"/>
<dbReference type="AlphaFoldDB" id="A0A9W8E6Z1"/>
<keyword evidence="3" id="KW-1185">Reference proteome</keyword>
<evidence type="ECO:0000313" key="3">
    <source>
        <dbReference type="Proteomes" id="UP001150925"/>
    </source>
</evidence>
<reference evidence="2" key="1">
    <citation type="submission" date="2022-07" db="EMBL/GenBank/DDBJ databases">
        <title>Phylogenomic reconstructions and comparative analyses of Kickxellomycotina fungi.</title>
        <authorList>
            <person name="Reynolds N.K."/>
            <person name="Stajich J.E."/>
            <person name="Barry K."/>
            <person name="Grigoriev I.V."/>
            <person name="Crous P."/>
            <person name="Smith M.E."/>
        </authorList>
    </citation>
    <scope>NUCLEOTIDE SEQUENCE</scope>
    <source>
        <strain evidence="2">RSA 1196</strain>
    </source>
</reference>
<organism evidence="2 3">
    <name type="scientific">Dispira parvispora</name>
    <dbReference type="NCBI Taxonomy" id="1520584"/>
    <lineage>
        <taxon>Eukaryota</taxon>
        <taxon>Fungi</taxon>
        <taxon>Fungi incertae sedis</taxon>
        <taxon>Zoopagomycota</taxon>
        <taxon>Kickxellomycotina</taxon>
        <taxon>Dimargaritomycetes</taxon>
        <taxon>Dimargaritales</taxon>
        <taxon>Dimargaritaceae</taxon>
        <taxon>Dispira</taxon>
    </lineage>
</organism>
<evidence type="ECO:0008006" key="4">
    <source>
        <dbReference type="Google" id="ProtNLM"/>
    </source>
</evidence>
<dbReference type="OrthoDB" id="2342176at2759"/>
<name>A0A9W8E6Z1_9FUNG</name>
<dbReference type="EMBL" id="JANBPY010000967">
    <property type="protein sequence ID" value="KAJ1962415.1"/>
    <property type="molecule type" value="Genomic_DNA"/>
</dbReference>
<feature type="region of interest" description="Disordered" evidence="1">
    <location>
        <begin position="198"/>
        <end position="262"/>
    </location>
</feature>
<gene>
    <name evidence="2" type="ORF">IWQ62_003540</name>
</gene>
<dbReference type="PANTHER" id="PTHR36182">
    <property type="entry name" value="PROTEIN, PUTATIVE (AFU_ORTHOLOGUE AFUA_6G10930)-RELATED"/>
    <property type="match status" value="1"/>
</dbReference>
<accession>A0A9W8E6Z1</accession>
<feature type="compositionally biased region" description="Polar residues" evidence="1">
    <location>
        <begin position="230"/>
        <end position="241"/>
    </location>
</feature>